<dbReference type="AlphaFoldDB" id="A0A9W8XQ28"/>
<dbReference type="OrthoDB" id="5553410at2759"/>
<evidence type="ECO:0000259" key="1">
    <source>
        <dbReference type="Pfam" id="PF10615"/>
    </source>
</evidence>
<protein>
    <recommendedName>
        <fullName evidence="1">DUF2470 domain-containing protein</fullName>
    </recommendedName>
</protein>
<organism evidence="2 3">
    <name type="scientific">Didymosphaeria variabile</name>
    <dbReference type="NCBI Taxonomy" id="1932322"/>
    <lineage>
        <taxon>Eukaryota</taxon>
        <taxon>Fungi</taxon>
        <taxon>Dikarya</taxon>
        <taxon>Ascomycota</taxon>
        <taxon>Pezizomycotina</taxon>
        <taxon>Dothideomycetes</taxon>
        <taxon>Pleosporomycetidae</taxon>
        <taxon>Pleosporales</taxon>
        <taxon>Massarineae</taxon>
        <taxon>Didymosphaeriaceae</taxon>
        <taxon>Didymosphaeria</taxon>
    </lineage>
</organism>
<dbReference type="InterPro" id="IPR037119">
    <property type="entry name" value="Haem_oxidase_HugZ-like_sf"/>
</dbReference>
<dbReference type="InterPro" id="IPR019595">
    <property type="entry name" value="DUF2470"/>
</dbReference>
<comment type="caution">
    <text evidence="2">The sequence shown here is derived from an EMBL/GenBank/DDBJ whole genome shotgun (WGS) entry which is preliminary data.</text>
</comment>
<dbReference type="Gene3D" id="3.20.180.10">
    <property type="entry name" value="PNP-oxidase-like"/>
    <property type="match status" value="1"/>
</dbReference>
<dbReference type="RefSeq" id="XP_056073435.1">
    <property type="nucleotide sequence ID" value="XM_056213127.1"/>
</dbReference>
<name>A0A9W8XQ28_9PLEO</name>
<gene>
    <name evidence="2" type="ORF">N0V89_004340</name>
</gene>
<proteinExistence type="predicted"/>
<dbReference type="PANTHER" id="PTHR37783">
    <property type="entry name" value="MEMBRANE PROTEIN, PUTATIVE (AFU_ORTHOLOGUE AFUA_1G04315)-RELATED"/>
    <property type="match status" value="1"/>
</dbReference>
<dbReference type="GeneID" id="80907870"/>
<evidence type="ECO:0000313" key="3">
    <source>
        <dbReference type="Proteomes" id="UP001140513"/>
    </source>
</evidence>
<dbReference type="Proteomes" id="UP001140513">
    <property type="component" value="Unassembled WGS sequence"/>
</dbReference>
<keyword evidence="3" id="KW-1185">Reference proteome</keyword>
<feature type="domain" description="DUF2470" evidence="1">
    <location>
        <begin position="12"/>
        <end position="85"/>
    </location>
</feature>
<dbReference type="EMBL" id="JAPEUX010000003">
    <property type="protein sequence ID" value="KAJ4356309.1"/>
    <property type="molecule type" value="Genomic_DNA"/>
</dbReference>
<evidence type="ECO:0000313" key="2">
    <source>
        <dbReference type="EMBL" id="KAJ4356309.1"/>
    </source>
</evidence>
<dbReference type="Pfam" id="PF10615">
    <property type="entry name" value="DUF2470"/>
    <property type="match status" value="1"/>
</dbReference>
<sequence>MATPEAQDAATKERIVKHMNADHADSIRRYLEAFKQKSLYQVRNARLTDVSLNDLKFDCGGQQLILPLDPPMKTLREARERLVQMDKDALQALGRSDIPINKYIPPYAPGLHFIHLLNFTQCLLTYIVFSRKANFKPGSLVHDHLLSRVAGFGEFCLTIQPYLFWIMIGIHATETVFMARKLNRHGLTPYDGIWWAWMGSCFVEGKTCWMRLDTVIDEKLKDREAKKH</sequence>
<accession>A0A9W8XQ28</accession>
<reference evidence="2" key="1">
    <citation type="submission" date="2022-10" db="EMBL/GenBank/DDBJ databases">
        <title>Tapping the CABI collections for fungal endophytes: first genome assemblies for Collariella, Neodidymelliopsis, Ascochyta clinopodiicola, Didymella pomorum, Didymosphaeria variabile, Neocosmospora piperis and Neocucurbitaria cava.</title>
        <authorList>
            <person name="Hill R."/>
        </authorList>
    </citation>
    <scope>NUCLEOTIDE SEQUENCE</scope>
    <source>
        <strain evidence="2">IMI 356815</strain>
    </source>
</reference>
<dbReference type="PANTHER" id="PTHR37783:SF1">
    <property type="entry name" value="MEMBRANE PROTEIN, PUTATIVE (AFU_ORTHOLOGUE AFUA_1G04315)-RELATED"/>
    <property type="match status" value="1"/>
</dbReference>